<gene>
    <name evidence="1" type="ORF">ACFOY7_14180</name>
</gene>
<protein>
    <submittedName>
        <fullName evidence="1">Uncharacterized protein</fullName>
    </submittedName>
</protein>
<reference evidence="2" key="1">
    <citation type="journal article" date="2019" name="Int. J. Syst. Evol. Microbiol.">
        <title>The Global Catalogue of Microorganisms (GCM) 10K type strain sequencing project: providing services to taxonomists for standard genome sequencing and annotation.</title>
        <authorList>
            <consortium name="The Broad Institute Genomics Platform"/>
            <consortium name="The Broad Institute Genome Sequencing Center for Infectious Disease"/>
            <person name="Wu L."/>
            <person name="Ma J."/>
        </authorList>
    </citation>
    <scope>NUCLEOTIDE SEQUENCE [LARGE SCALE GENOMIC DNA]</scope>
    <source>
        <strain evidence="2">CCUG 37865</strain>
    </source>
</reference>
<organism evidence="1 2">
    <name type="scientific">Gracilibacillus xinjiangensis</name>
    <dbReference type="NCBI Taxonomy" id="1193282"/>
    <lineage>
        <taxon>Bacteria</taxon>
        <taxon>Bacillati</taxon>
        <taxon>Bacillota</taxon>
        <taxon>Bacilli</taxon>
        <taxon>Bacillales</taxon>
        <taxon>Bacillaceae</taxon>
        <taxon>Gracilibacillus</taxon>
    </lineage>
</organism>
<dbReference type="EMBL" id="JBHSDT010000008">
    <property type="protein sequence ID" value="MFC4404212.1"/>
    <property type="molecule type" value="Genomic_DNA"/>
</dbReference>
<evidence type="ECO:0000313" key="2">
    <source>
        <dbReference type="Proteomes" id="UP001595882"/>
    </source>
</evidence>
<keyword evidence="2" id="KW-1185">Reference proteome</keyword>
<comment type="caution">
    <text evidence="1">The sequence shown here is derived from an EMBL/GenBank/DDBJ whole genome shotgun (WGS) entry which is preliminary data.</text>
</comment>
<sequence length="60" mass="7142">MRVVRMLVTIISLISIVYRYKAKIINVMASIPFLRRNSIRIAMQVPFLRNKFMQSIFPKK</sequence>
<dbReference type="RefSeq" id="WP_390252750.1">
    <property type="nucleotide sequence ID" value="NZ_JBHSDT010000008.1"/>
</dbReference>
<proteinExistence type="predicted"/>
<name>A0ABV8WX98_9BACI</name>
<accession>A0ABV8WX98</accession>
<dbReference type="Proteomes" id="UP001595882">
    <property type="component" value="Unassembled WGS sequence"/>
</dbReference>
<evidence type="ECO:0000313" key="1">
    <source>
        <dbReference type="EMBL" id="MFC4404212.1"/>
    </source>
</evidence>